<organism evidence="2 3">
    <name type="scientific">Arthrobacter oryzae</name>
    <dbReference type="NCBI Taxonomy" id="409290"/>
    <lineage>
        <taxon>Bacteria</taxon>
        <taxon>Bacillati</taxon>
        <taxon>Actinomycetota</taxon>
        <taxon>Actinomycetes</taxon>
        <taxon>Micrococcales</taxon>
        <taxon>Micrococcaceae</taxon>
        <taxon>Arthrobacter</taxon>
    </lineage>
</organism>
<protein>
    <submittedName>
        <fullName evidence="2">Uncharacterized protein</fullName>
    </submittedName>
</protein>
<name>A0A3N0BSE7_9MICC</name>
<keyword evidence="3" id="KW-1185">Reference proteome</keyword>
<sequence length="372" mass="39425">MGLSDVLARAAVTRCHVFLAEALDGEGPRMAVERELARRGWVEALSPVDADIFCVCGDVPDGQAEALDRLWDQLPGPRARVNVERPDDAGPRLDGCVAELLDTAAQRRHETDRMVQPDDAGMDHGDGGDMDHGQMDHGGMDHGGMDHSGMDHGGMDMPMPGGIPLAGEGTDRDGLNLDVLKVPLGPYLPYWPAGLVLHCELQGDVVFGSTIDFPFGTPESGPASGPDERASLVHHLDLAERLLRLAGAAASGTRTRRIRDAALDGAALDQCRSKVQAEQARVRKDWLLRRTLRGVGHIPSGSGLPALEETDVWARLLGMFDAAAGSTAGTPPAGDLANKLPDLVRGQELAIVRLIVASFDLTPAARNAGVPG</sequence>
<dbReference type="RefSeq" id="WP_123256136.1">
    <property type="nucleotide sequence ID" value="NZ_RBED01000115.1"/>
</dbReference>
<comment type="caution">
    <text evidence="2">The sequence shown here is derived from an EMBL/GenBank/DDBJ whole genome shotgun (WGS) entry which is preliminary data.</text>
</comment>
<evidence type="ECO:0000313" key="2">
    <source>
        <dbReference type="EMBL" id="RNL51952.1"/>
    </source>
</evidence>
<dbReference type="EMBL" id="RBED01000115">
    <property type="protein sequence ID" value="RNL51952.1"/>
    <property type="molecule type" value="Genomic_DNA"/>
</dbReference>
<feature type="region of interest" description="Disordered" evidence="1">
    <location>
        <begin position="109"/>
        <end position="128"/>
    </location>
</feature>
<dbReference type="AlphaFoldDB" id="A0A3N0BSE7"/>
<dbReference type="SUPFAM" id="SSF56770">
    <property type="entry name" value="HydA/Nqo6-like"/>
    <property type="match status" value="1"/>
</dbReference>
<dbReference type="OrthoDB" id="3373298at2"/>
<proteinExistence type="predicted"/>
<evidence type="ECO:0000256" key="1">
    <source>
        <dbReference type="SAM" id="MobiDB-lite"/>
    </source>
</evidence>
<dbReference type="Proteomes" id="UP000273807">
    <property type="component" value="Unassembled WGS sequence"/>
</dbReference>
<gene>
    <name evidence="2" type="ORF">D7003_14515</name>
</gene>
<evidence type="ECO:0000313" key="3">
    <source>
        <dbReference type="Proteomes" id="UP000273807"/>
    </source>
</evidence>
<accession>A0A3N0BSE7</accession>
<reference evidence="2 3" key="1">
    <citation type="submission" date="2018-10" db="EMBL/GenBank/DDBJ databases">
        <title>Genome sequencing of Arthrobacter oryzae TNB02.</title>
        <authorList>
            <person name="Cho Y.-J."/>
            <person name="Cho A."/>
            <person name="Kim O.-S."/>
        </authorList>
    </citation>
    <scope>NUCLEOTIDE SEQUENCE [LARGE SCALE GENOMIC DNA]</scope>
    <source>
        <strain evidence="2 3">TNB02</strain>
    </source>
</reference>